<dbReference type="Proteomes" id="UP000018031">
    <property type="component" value="Unassembled WGS sequence"/>
</dbReference>
<dbReference type="GO" id="GO:0016757">
    <property type="term" value="F:glycosyltransferase activity"/>
    <property type="evidence" value="ECO:0007669"/>
    <property type="project" value="UniProtKB-ARBA"/>
</dbReference>
<dbReference type="RefSeq" id="WP_023938768.1">
    <property type="nucleotide sequence ID" value="NZ_BAOU01000071.1"/>
</dbReference>
<dbReference type="PANTHER" id="PTHR12526">
    <property type="entry name" value="GLYCOSYLTRANSFERASE"/>
    <property type="match status" value="1"/>
</dbReference>
<reference evidence="3" key="1">
    <citation type="journal article" date="2013" name="Genome">
        <title>Draft Genome Sequences of Porphyromonas crevioricanis JCM 15906T and Porphyromonas cansulci JCM 13913T Isolated from a Canine Oral Cavity.</title>
        <authorList>
            <person name="Sakamoto M."/>
            <person name="Tanaka N."/>
            <person name="Shiwa Y."/>
            <person name="Yoshikawa H."/>
            <person name="Ohkuma M."/>
        </authorList>
    </citation>
    <scope>NUCLEOTIDE SEQUENCE [LARGE SCALE GENOMIC DNA]</scope>
    <source>
        <strain evidence="3">JCM 15906</strain>
    </source>
</reference>
<reference evidence="2 3" key="2">
    <citation type="journal article" date="2013" name="Genome Announc.">
        <title>Draft Genome Sequences of Porphyromonas crevioricanis JCM 15906T and Porphyromonas cansulci JCM 13913T Isolated from a Canine Oral Cavity.</title>
        <authorList>
            <person name="Sakamoto M."/>
            <person name="Tanaka N."/>
            <person name="Shiwa Y."/>
            <person name="Yoshikawa H."/>
            <person name="Ohkuma M."/>
        </authorList>
    </citation>
    <scope>NUCLEOTIDE SEQUENCE [LARGE SCALE GENOMIC DNA]</scope>
    <source>
        <strain evidence="2 3">JCM 15906</strain>
    </source>
</reference>
<comment type="caution">
    <text evidence="2">The sequence shown here is derived from an EMBL/GenBank/DDBJ whole genome shotgun (WGS) entry which is preliminary data.</text>
</comment>
<organism evidence="2 3">
    <name type="scientific">Porphyromonas crevioricanis JCM 15906</name>
    <dbReference type="NCBI Taxonomy" id="1305617"/>
    <lineage>
        <taxon>Bacteria</taxon>
        <taxon>Pseudomonadati</taxon>
        <taxon>Bacteroidota</taxon>
        <taxon>Bacteroidia</taxon>
        <taxon>Bacteroidales</taxon>
        <taxon>Porphyromonadaceae</taxon>
        <taxon>Porphyromonas</taxon>
    </lineage>
</organism>
<accession>T1CQY0</accession>
<dbReference type="EMBL" id="BAOU01000071">
    <property type="protein sequence ID" value="GAD06222.1"/>
    <property type="molecule type" value="Genomic_DNA"/>
</dbReference>
<dbReference type="InterPro" id="IPR028098">
    <property type="entry name" value="Glyco_trans_4-like_N"/>
</dbReference>
<dbReference type="AlphaFoldDB" id="T1CQY0"/>
<protein>
    <recommendedName>
        <fullName evidence="1">Glycosyltransferase subfamily 4-like N-terminal domain-containing protein</fullName>
    </recommendedName>
</protein>
<proteinExistence type="predicted"/>
<evidence type="ECO:0000313" key="2">
    <source>
        <dbReference type="EMBL" id="GAD06222.1"/>
    </source>
</evidence>
<gene>
    <name evidence="2" type="ORF">PORCRE_1946</name>
</gene>
<sequence>MRQRRVLILSDLFPPVFAPRIQAVAKYLPTYGWEPVVATELVRHQADYVHTATDSRYKEDIPIYRIDFGKNEVGTLRHKLNFLADLVYERRERRMEKALQKSLKEKPDVILCFAYRKFPLRTAARLAKSWGIPWIADCRDIVEQYTDGDFLPHPITLWGHPLLKLMRSIRARIISQRNRYLSQANKVITVSPWHRNLLAKVNPDCHLIYNGYDHEIFSPRLEPHPHFDIIYTGRLLSLSMRDPSLLFQALASPELSELVSSSKLHIHWYTDKQSERLLRPVISSYGLETINTFHEMLPREEMARMIQSAAILLQLSNRESESGPHGMVSTKIFEAMAVRKPVLLVRSDEAVMEQLIKHTRIGCAARSVRDVISFVRSCHKDWIRQGYTAVLGEQEEIELFSRKRQVGDFARLLNEVLDNPKNIRSCPYQSNH</sequence>
<name>T1CQY0_9PORP</name>
<dbReference type="Pfam" id="PF13579">
    <property type="entry name" value="Glyco_trans_4_4"/>
    <property type="match status" value="1"/>
</dbReference>
<dbReference type="SUPFAM" id="SSF53756">
    <property type="entry name" value="UDP-Glycosyltransferase/glycogen phosphorylase"/>
    <property type="match status" value="1"/>
</dbReference>
<evidence type="ECO:0000313" key="3">
    <source>
        <dbReference type="Proteomes" id="UP000018031"/>
    </source>
</evidence>
<dbReference type="Gene3D" id="3.40.50.2000">
    <property type="entry name" value="Glycogen Phosphorylase B"/>
    <property type="match status" value="2"/>
</dbReference>
<evidence type="ECO:0000259" key="1">
    <source>
        <dbReference type="Pfam" id="PF13579"/>
    </source>
</evidence>
<feature type="domain" description="Glycosyltransferase subfamily 4-like N-terminal" evidence="1">
    <location>
        <begin position="19"/>
        <end position="202"/>
    </location>
</feature>